<feature type="compositionally biased region" description="Low complexity" evidence="3">
    <location>
        <begin position="194"/>
        <end position="222"/>
    </location>
</feature>
<evidence type="ECO:0000256" key="4">
    <source>
        <dbReference type="SAM" id="SignalP"/>
    </source>
</evidence>
<dbReference type="EMBL" id="SUMC01000009">
    <property type="protein sequence ID" value="TKA11157.1"/>
    <property type="molecule type" value="Genomic_DNA"/>
</dbReference>
<feature type="chain" id="PRO_5020904113" evidence="4">
    <location>
        <begin position="31"/>
        <end position="422"/>
    </location>
</feature>
<dbReference type="RefSeq" id="WP_136723571.1">
    <property type="nucleotide sequence ID" value="NZ_SUMC01000009.1"/>
</dbReference>
<dbReference type="AlphaFoldDB" id="A0A4U0SSN4"/>
<accession>A0A4U0SSN4</accession>
<name>A0A4U0SSN4_9ACTN</name>
<dbReference type="Pfam" id="PF25967">
    <property type="entry name" value="RND-MFP_C"/>
    <property type="match status" value="1"/>
</dbReference>
<evidence type="ECO:0000256" key="1">
    <source>
        <dbReference type="ARBA" id="ARBA00004196"/>
    </source>
</evidence>
<feature type="region of interest" description="Disordered" evidence="3">
    <location>
        <begin position="397"/>
        <end position="422"/>
    </location>
</feature>
<evidence type="ECO:0000256" key="3">
    <source>
        <dbReference type="SAM" id="MobiDB-lite"/>
    </source>
</evidence>
<feature type="domain" description="YknX-like beta-barrel" evidence="7">
    <location>
        <begin position="235"/>
        <end position="319"/>
    </location>
</feature>
<evidence type="ECO:0000313" key="9">
    <source>
        <dbReference type="Proteomes" id="UP000305778"/>
    </source>
</evidence>
<reference evidence="8 9" key="1">
    <citation type="submission" date="2019-04" db="EMBL/GenBank/DDBJ databases">
        <title>Streptomyces oryziradicis sp. nov., a novel actinomycete isolated from rhizosphere soil of rice (Oryza sativa L.).</title>
        <authorList>
            <person name="Li C."/>
        </authorList>
    </citation>
    <scope>NUCLEOTIDE SEQUENCE [LARGE SCALE GENOMIC DNA]</scope>
    <source>
        <strain evidence="8 9">NEAU-C40</strain>
    </source>
</reference>
<keyword evidence="9" id="KW-1185">Reference proteome</keyword>
<dbReference type="PANTHER" id="PTHR32347">
    <property type="entry name" value="EFFLUX SYSTEM COMPONENT YKNX-RELATED"/>
    <property type="match status" value="1"/>
</dbReference>
<sequence>MRVLPRRRKAVLMNSVLGVVLVAAAAGAYAAVNSGSTAKAPTGSRMVTVAKGTVLATVSGSGSLVSPSDAGADFTTGGTLTEVKVKPGDKVTKGEVLAKVSKTTVNQTLTEQEASLTAAEASLTKAEEGQTPTSSQTNPSPSASVDASAVAQAEAQVAQAQDAVNTAQQAVDGTTLKAPVSGTVASVAASVGQTVSGTSGTGSSNSSSSSSSSSTSSSSSSSPTGFIVITNPKGMQVTANFSESDALKLKEGQAATVTLNAQSNKALNAKVLSVSSLPTTSTSSSGGSGSSTAVQYAATLAVNGSTTGLRTGMSASIQVVTGEVSNALYVSSAAVTGTGTNRTVTVVKSDGSTQVVNVTVGLQGDTNDEITSGLTQGEQVRINSVASTGTNGFPGGGFPGGGAGRAGGAGGALGGGGGGGRG</sequence>
<comment type="caution">
    <text evidence="8">The sequence shown here is derived from an EMBL/GenBank/DDBJ whole genome shotgun (WGS) entry which is preliminary data.</text>
</comment>
<evidence type="ECO:0000259" key="7">
    <source>
        <dbReference type="Pfam" id="PF25990"/>
    </source>
</evidence>
<dbReference type="InterPro" id="IPR058647">
    <property type="entry name" value="BSH_CzcB-like"/>
</dbReference>
<dbReference type="SUPFAM" id="SSF111369">
    <property type="entry name" value="HlyD-like secretion proteins"/>
    <property type="match status" value="1"/>
</dbReference>
<dbReference type="OrthoDB" id="4932908at2"/>
<protein>
    <submittedName>
        <fullName evidence="8">HlyD family efflux transporter periplasmic adaptor subunit</fullName>
    </submittedName>
</protein>
<proteinExistence type="predicted"/>
<dbReference type="Proteomes" id="UP000305778">
    <property type="component" value="Unassembled WGS sequence"/>
</dbReference>
<feature type="region of interest" description="Disordered" evidence="3">
    <location>
        <begin position="121"/>
        <end position="150"/>
    </location>
</feature>
<dbReference type="Pfam" id="PF25973">
    <property type="entry name" value="BSH_CzcB"/>
    <property type="match status" value="1"/>
</dbReference>
<feature type="signal peptide" evidence="4">
    <location>
        <begin position="1"/>
        <end position="30"/>
    </location>
</feature>
<gene>
    <name evidence="8" type="ORF">FCI23_12375</name>
</gene>
<keyword evidence="2" id="KW-0175">Coiled coil</keyword>
<feature type="domain" description="CzcB-like barrel-sandwich hybrid" evidence="6">
    <location>
        <begin position="77"/>
        <end position="198"/>
    </location>
</feature>
<comment type="subcellular location">
    <subcellularLocation>
        <location evidence="1">Cell envelope</location>
    </subcellularLocation>
</comment>
<keyword evidence="4" id="KW-0732">Signal</keyword>
<dbReference type="PANTHER" id="PTHR32347:SF23">
    <property type="entry name" value="BLL5650 PROTEIN"/>
    <property type="match status" value="1"/>
</dbReference>
<dbReference type="InterPro" id="IPR050465">
    <property type="entry name" value="UPF0194_transport"/>
</dbReference>
<feature type="compositionally biased region" description="Low complexity" evidence="3">
    <location>
        <begin position="131"/>
        <end position="150"/>
    </location>
</feature>
<organism evidence="8 9">
    <name type="scientific">Actinacidiphila oryziradicis</name>
    <dbReference type="NCBI Taxonomy" id="2571141"/>
    <lineage>
        <taxon>Bacteria</taxon>
        <taxon>Bacillati</taxon>
        <taxon>Actinomycetota</taxon>
        <taxon>Actinomycetes</taxon>
        <taxon>Kitasatosporales</taxon>
        <taxon>Streptomycetaceae</taxon>
        <taxon>Actinacidiphila</taxon>
    </lineage>
</organism>
<evidence type="ECO:0000313" key="8">
    <source>
        <dbReference type="EMBL" id="TKA11157.1"/>
    </source>
</evidence>
<feature type="region of interest" description="Disordered" evidence="3">
    <location>
        <begin position="194"/>
        <end position="223"/>
    </location>
</feature>
<evidence type="ECO:0000259" key="6">
    <source>
        <dbReference type="Pfam" id="PF25973"/>
    </source>
</evidence>
<dbReference type="InterPro" id="IPR058636">
    <property type="entry name" value="Beta-barrel_YknX"/>
</dbReference>
<dbReference type="InterPro" id="IPR058627">
    <property type="entry name" value="MdtA-like_C"/>
</dbReference>
<dbReference type="GO" id="GO:0030313">
    <property type="term" value="C:cell envelope"/>
    <property type="evidence" value="ECO:0007669"/>
    <property type="project" value="UniProtKB-SubCell"/>
</dbReference>
<feature type="domain" description="Multidrug resistance protein MdtA-like C-terminal permuted SH3" evidence="5">
    <location>
        <begin position="326"/>
        <end position="380"/>
    </location>
</feature>
<dbReference type="Gene3D" id="2.40.50.100">
    <property type="match status" value="1"/>
</dbReference>
<evidence type="ECO:0000256" key="2">
    <source>
        <dbReference type="ARBA" id="ARBA00023054"/>
    </source>
</evidence>
<dbReference type="Gene3D" id="2.40.30.170">
    <property type="match status" value="1"/>
</dbReference>
<dbReference type="Pfam" id="PF25990">
    <property type="entry name" value="Beta-barrel_YknX"/>
    <property type="match status" value="1"/>
</dbReference>
<evidence type="ECO:0000259" key="5">
    <source>
        <dbReference type="Pfam" id="PF25967"/>
    </source>
</evidence>